<dbReference type="Proteomes" id="UP000199550">
    <property type="component" value="Unassembled WGS sequence"/>
</dbReference>
<organism evidence="2 3">
    <name type="scientific">Loktanella salsilacus</name>
    <dbReference type="NCBI Taxonomy" id="195913"/>
    <lineage>
        <taxon>Bacteria</taxon>
        <taxon>Pseudomonadati</taxon>
        <taxon>Pseudomonadota</taxon>
        <taxon>Alphaproteobacteria</taxon>
        <taxon>Rhodobacterales</taxon>
        <taxon>Roseobacteraceae</taxon>
        <taxon>Loktanella</taxon>
    </lineage>
</organism>
<evidence type="ECO:0000256" key="1">
    <source>
        <dbReference type="SAM" id="Phobius"/>
    </source>
</evidence>
<protein>
    <submittedName>
        <fullName evidence="2">Uncharacterized membrane protein</fullName>
    </submittedName>
</protein>
<feature type="transmembrane region" description="Helical" evidence="1">
    <location>
        <begin position="106"/>
        <end position="126"/>
    </location>
</feature>
<dbReference type="RefSeq" id="WP_090183893.1">
    <property type="nucleotide sequence ID" value="NZ_CAXYBM010000009.1"/>
</dbReference>
<evidence type="ECO:0000313" key="3">
    <source>
        <dbReference type="Proteomes" id="UP000199550"/>
    </source>
</evidence>
<sequence length="165" mass="18355">MTHRRAWLIEWTFRLSLLGKAMLGIAQVIGGLFLAIMPADAIARTADALTRSELAQDPTDRFAKAVMHWAHAINPAAEHFYIIYLLGHGIIHFVVVIALLLKSRIAYPFSVATLMAFVGFQTWDWLHTHDPALLLLTALDIFVITIVILEHRLTKGAAAAKSSLF</sequence>
<reference evidence="2 3" key="1">
    <citation type="submission" date="2016-10" db="EMBL/GenBank/DDBJ databases">
        <authorList>
            <person name="de Groot N.N."/>
        </authorList>
    </citation>
    <scope>NUCLEOTIDE SEQUENCE [LARGE SCALE GENOMIC DNA]</scope>
    <source>
        <strain evidence="2 3">DSM 16199</strain>
    </source>
</reference>
<feature type="transmembrane region" description="Helical" evidence="1">
    <location>
        <begin position="81"/>
        <end position="101"/>
    </location>
</feature>
<keyword evidence="1" id="KW-1133">Transmembrane helix</keyword>
<dbReference type="STRING" id="195913.SAMN04488004_10129"/>
<dbReference type="InterPro" id="IPR021125">
    <property type="entry name" value="DUF2127"/>
</dbReference>
<gene>
    <name evidence="2" type="ORF">SAMN04488004_10129</name>
</gene>
<keyword evidence="1" id="KW-0472">Membrane</keyword>
<keyword evidence="1" id="KW-0812">Transmembrane</keyword>
<dbReference type="OrthoDB" id="8393979at2"/>
<name>A0A1I4BP28_9RHOB</name>
<keyword evidence="3" id="KW-1185">Reference proteome</keyword>
<dbReference type="Pfam" id="PF09900">
    <property type="entry name" value="DUF2127"/>
    <property type="match status" value="1"/>
</dbReference>
<feature type="transmembrane region" description="Helical" evidence="1">
    <location>
        <begin position="132"/>
        <end position="149"/>
    </location>
</feature>
<dbReference type="EMBL" id="FOTF01000001">
    <property type="protein sequence ID" value="SFK69611.1"/>
    <property type="molecule type" value="Genomic_DNA"/>
</dbReference>
<dbReference type="AlphaFoldDB" id="A0A1I4BP28"/>
<evidence type="ECO:0000313" key="2">
    <source>
        <dbReference type="EMBL" id="SFK69611.1"/>
    </source>
</evidence>
<feature type="transmembrane region" description="Helical" evidence="1">
    <location>
        <begin position="21"/>
        <end position="39"/>
    </location>
</feature>
<proteinExistence type="predicted"/>
<accession>A0A1I4BP28</accession>